<dbReference type="EMBL" id="FNMZ01000003">
    <property type="protein sequence ID" value="SDX10516.1"/>
    <property type="molecule type" value="Genomic_DNA"/>
</dbReference>
<evidence type="ECO:0000256" key="1">
    <source>
        <dbReference type="ARBA" id="ARBA00004651"/>
    </source>
</evidence>
<evidence type="ECO:0000313" key="9">
    <source>
        <dbReference type="Proteomes" id="UP000199118"/>
    </source>
</evidence>
<dbReference type="PIRSF" id="PIRSF006324">
    <property type="entry name" value="LeuE"/>
    <property type="match status" value="1"/>
</dbReference>
<dbReference type="AlphaFoldDB" id="A0A1H2YZI3"/>
<evidence type="ECO:0000256" key="7">
    <source>
        <dbReference type="SAM" id="Phobius"/>
    </source>
</evidence>
<dbReference type="OrthoDB" id="9804822at2"/>
<evidence type="ECO:0000256" key="6">
    <source>
        <dbReference type="ARBA" id="ARBA00023136"/>
    </source>
</evidence>
<proteinExistence type="inferred from homology"/>
<evidence type="ECO:0000256" key="4">
    <source>
        <dbReference type="ARBA" id="ARBA00022692"/>
    </source>
</evidence>
<dbReference type="RefSeq" id="WP_092681653.1">
    <property type="nucleotide sequence ID" value="NZ_FNMZ01000003.1"/>
</dbReference>
<evidence type="ECO:0000256" key="5">
    <source>
        <dbReference type="ARBA" id="ARBA00022989"/>
    </source>
</evidence>
<sequence length="203" mass="21050">MTLEFLLTALVVVMIPGTGAIYTIGCGLTRGRAAAMAAVAGCTAAVLVHMAAALAGLAALLHASSLLFDAVKYAGAAFLLWMAWQTLRETGAPAEPGPVAERSVGRIALRGVLINLLNPKLAIFFAAFLPQFVDAAAPDAAARMAGLGLVFTGMTAGVFALYGLFAARARAWILGSEAAMRWLRRVFAACFAGLGLRLALERA</sequence>
<keyword evidence="4 7" id="KW-0812">Transmembrane</keyword>
<gene>
    <name evidence="8" type="ORF">SAMN05444336_103315</name>
</gene>
<organism evidence="8 9">
    <name type="scientific">Albimonas donghaensis</name>
    <dbReference type="NCBI Taxonomy" id="356660"/>
    <lineage>
        <taxon>Bacteria</taxon>
        <taxon>Pseudomonadati</taxon>
        <taxon>Pseudomonadota</taxon>
        <taxon>Alphaproteobacteria</taxon>
        <taxon>Rhodobacterales</taxon>
        <taxon>Paracoccaceae</taxon>
        <taxon>Albimonas</taxon>
    </lineage>
</organism>
<feature type="transmembrane region" description="Helical" evidence="7">
    <location>
        <begin position="141"/>
        <end position="162"/>
    </location>
</feature>
<reference evidence="8 9" key="1">
    <citation type="submission" date="2016-10" db="EMBL/GenBank/DDBJ databases">
        <authorList>
            <person name="de Groot N.N."/>
        </authorList>
    </citation>
    <scope>NUCLEOTIDE SEQUENCE [LARGE SCALE GENOMIC DNA]</scope>
    <source>
        <strain evidence="8 9">DSM 17890</strain>
    </source>
</reference>
<dbReference type="GO" id="GO:0005886">
    <property type="term" value="C:plasma membrane"/>
    <property type="evidence" value="ECO:0007669"/>
    <property type="project" value="UniProtKB-SubCell"/>
</dbReference>
<dbReference type="GO" id="GO:0042970">
    <property type="term" value="F:homoserine transmembrane transporter activity"/>
    <property type="evidence" value="ECO:0007669"/>
    <property type="project" value="TreeGrafter"/>
</dbReference>
<name>A0A1H2YZI3_9RHOB</name>
<evidence type="ECO:0000256" key="2">
    <source>
        <dbReference type="ARBA" id="ARBA00007928"/>
    </source>
</evidence>
<protein>
    <submittedName>
        <fullName evidence="8">Threonine/homoserine/homoserine lactone efflux protein</fullName>
    </submittedName>
</protein>
<dbReference type="Proteomes" id="UP000199118">
    <property type="component" value="Unassembled WGS sequence"/>
</dbReference>
<feature type="transmembrane region" description="Helical" evidence="7">
    <location>
        <begin position="6"/>
        <end position="25"/>
    </location>
</feature>
<dbReference type="PANTHER" id="PTHR30086:SF14">
    <property type="entry name" value="HOMOSERINE_HOMOSERINE LACTONE EFFLUX PROTEIN"/>
    <property type="match status" value="1"/>
</dbReference>
<keyword evidence="9" id="KW-1185">Reference proteome</keyword>
<dbReference type="PANTHER" id="PTHR30086">
    <property type="entry name" value="ARGININE EXPORTER PROTEIN ARGO"/>
    <property type="match status" value="1"/>
</dbReference>
<keyword evidence="5 7" id="KW-1133">Transmembrane helix</keyword>
<dbReference type="STRING" id="356660.SAMN05444336_103315"/>
<keyword evidence="6 7" id="KW-0472">Membrane</keyword>
<comment type="subcellular location">
    <subcellularLocation>
        <location evidence="1">Cell membrane</location>
        <topology evidence="1">Multi-pass membrane protein</topology>
    </subcellularLocation>
</comment>
<evidence type="ECO:0000256" key="3">
    <source>
        <dbReference type="ARBA" id="ARBA00022475"/>
    </source>
</evidence>
<feature type="transmembrane region" description="Helical" evidence="7">
    <location>
        <begin position="107"/>
        <end position="129"/>
    </location>
</feature>
<keyword evidence="3" id="KW-1003">Cell membrane</keyword>
<comment type="similarity">
    <text evidence="2">Belongs to the Rht family.</text>
</comment>
<feature type="transmembrane region" description="Helical" evidence="7">
    <location>
        <begin position="70"/>
        <end position="87"/>
    </location>
</feature>
<evidence type="ECO:0000313" key="8">
    <source>
        <dbReference type="EMBL" id="SDX10516.1"/>
    </source>
</evidence>
<accession>A0A1H2YZI3</accession>
<feature type="transmembrane region" description="Helical" evidence="7">
    <location>
        <begin position="37"/>
        <end position="64"/>
    </location>
</feature>
<dbReference type="Pfam" id="PF01810">
    <property type="entry name" value="LysE"/>
    <property type="match status" value="1"/>
</dbReference>
<dbReference type="InterPro" id="IPR001123">
    <property type="entry name" value="LeuE-type"/>
</dbReference>